<gene>
    <name evidence="2" type="ORF">CDAR_396101</name>
</gene>
<sequence length="114" mass="12082">MTGWILMERSSSPLQKVSVLFWIQTRALATEGGDHLSPSPKLCTKKESTRGSTGDVPAVPLQQLNGLARSETSGTAPHPPFSHGGGKGPPATKGCTPNARRITCFQDLPLKVFG</sequence>
<keyword evidence="3" id="KW-1185">Reference proteome</keyword>
<dbReference type="AlphaFoldDB" id="A0AAV4WQU6"/>
<organism evidence="2 3">
    <name type="scientific">Caerostris darwini</name>
    <dbReference type="NCBI Taxonomy" id="1538125"/>
    <lineage>
        <taxon>Eukaryota</taxon>
        <taxon>Metazoa</taxon>
        <taxon>Ecdysozoa</taxon>
        <taxon>Arthropoda</taxon>
        <taxon>Chelicerata</taxon>
        <taxon>Arachnida</taxon>
        <taxon>Araneae</taxon>
        <taxon>Araneomorphae</taxon>
        <taxon>Entelegynae</taxon>
        <taxon>Araneoidea</taxon>
        <taxon>Araneidae</taxon>
        <taxon>Caerostris</taxon>
    </lineage>
</organism>
<evidence type="ECO:0000256" key="1">
    <source>
        <dbReference type="SAM" id="MobiDB-lite"/>
    </source>
</evidence>
<evidence type="ECO:0000313" key="2">
    <source>
        <dbReference type="EMBL" id="GIY84049.1"/>
    </source>
</evidence>
<proteinExistence type="predicted"/>
<name>A0AAV4WQU6_9ARAC</name>
<comment type="caution">
    <text evidence="2">The sequence shown here is derived from an EMBL/GenBank/DDBJ whole genome shotgun (WGS) entry which is preliminary data.</text>
</comment>
<accession>A0AAV4WQU6</accession>
<dbReference type="Proteomes" id="UP001054837">
    <property type="component" value="Unassembled WGS sequence"/>
</dbReference>
<protein>
    <submittedName>
        <fullName evidence="2">Uncharacterized protein</fullName>
    </submittedName>
</protein>
<reference evidence="2 3" key="1">
    <citation type="submission" date="2021-06" db="EMBL/GenBank/DDBJ databases">
        <title>Caerostris darwini draft genome.</title>
        <authorList>
            <person name="Kono N."/>
            <person name="Arakawa K."/>
        </authorList>
    </citation>
    <scope>NUCLEOTIDE SEQUENCE [LARGE SCALE GENOMIC DNA]</scope>
</reference>
<evidence type="ECO:0000313" key="3">
    <source>
        <dbReference type="Proteomes" id="UP001054837"/>
    </source>
</evidence>
<feature type="compositionally biased region" description="Polar residues" evidence="1">
    <location>
        <begin position="62"/>
        <end position="75"/>
    </location>
</feature>
<feature type="region of interest" description="Disordered" evidence="1">
    <location>
        <begin position="31"/>
        <end position="98"/>
    </location>
</feature>
<dbReference type="EMBL" id="BPLQ01014882">
    <property type="protein sequence ID" value="GIY84049.1"/>
    <property type="molecule type" value="Genomic_DNA"/>
</dbReference>